<dbReference type="GO" id="GO:0005829">
    <property type="term" value="C:cytosol"/>
    <property type="evidence" value="ECO:0007669"/>
    <property type="project" value="UniProtKB-SubCell"/>
</dbReference>
<dbReference type="SUPFAM" id="SSF50182">
    <property type="entry name" value="Sm-like ribonucleoproteins"/>
    <property type="match status" value="1"/>
</dbReference>
<dbReference type="InterPro" id="IPR034099">
    <property type="entry name" value="SmD3"/>
</dbReference>
<accession>A0ABD1CKR8</accession>
<evidence type="ECO:0000256" key="11">
    <source>
        <dbReference type="ARBA" id="ARBA00033126"/>
    </source>
</evidence>
<dbReference type="CDD" id="cd01721">
    <property type="entry name" value="Sm_D3"/>
    <property type="match status" value="1"/>
</dbReference>
<dbReference type="InterPro" id="IPR036047">
    <property type="entry name" value="F-box-like_dom_sf"/>
</dbReference>
<dbReference type="PROSITE" id="PS50181">
    <property type="entry name" value="FBOX"/>
    <property type="match status" value="1"/>
</dbReference>
<comment type="caution">
    <text evidence="16">The sequence shown here is derived from an EMBL/GenBank/DDBJ whole genome shotgun (WGS) entry which is preliminary data.</text>
</comment>
<feature type="domain" description="Sm" evidence="15">
    <location>
        <begin position="5"/>
        <end position="77"/>
    </location>
</feature>
<dbReference type="Gene3D" id="3.80.10.10">
    <property type="entry name" value="Ribonuclease Inhibitor"/>
    <property type="match status" value="1"/>
</dbReference>
<gene>
    <name evidence="16" type="ORF">pipiens_004264</name>
</gene>
<dbReference type="GO" id="GO:0008380">
    <property type="term" value="P:RNA splicing"/>
    <property type="evidence" value="ECO:0007669"/>
    <property type="project" value="UniProtKB-KW"/>
</dbReference>
<evidence type="ECO:0000313" key="16">
    <source>
        <dbReference type="EMBL" id="KAL1376948.1"/>
    </source>
</evidence>
<dbReference type="InterPro" id="IPR010920">
    <property type="entry name" value="LSM_dom_sf"/>
</dbReference>
<dbReference type="FunFam" id="2.30.30.100:FF:000002">
    <property type="entry name" value="Small nuclear ribonucleoprotein Sm D3"/>
    <property type="match status" value="1"/>
</dbReference>
<organism evidence="16 17">
    <name type="scientific">Culex pipiens pipiens</name>
    <name type="common">Northern house mosquito</name>
    <dbReference type="NCBI Taxonomy" id="38569"/>
    <lineage>
        <taxon>Eukaryota</taxon>
        <taxon>Metazoa</taxon>
        <taxon>Ecdysozoa</taxon>
        <taxon>Arthropoda</taxon>
        <taxon>Hexapoda</taxon>
        <taxon>Insecta</taxon>
        <taxon>Pterygota</taxon>
        <taxon>Neoptera</taxon>
        <taxon>Endopterygota</taxon>
        <taxon>Diptera</taxon>
        <taxon>Nematocera</taxon>
        <taxon>Culicoidea</taxon>
        <taxon>Culicidae</taxon>
        <taxon>Culicinae</taxon>
        <taxon>Culicini</taxon>
        <taxon>Culex</taxon>
        <taxon>Culex</taxon>
    </lineage>
</organism>
<dbReference type="PANTHER" id="PTHR23338">
    <property type="entry name" value="SMALL NUCLEAR RIBONUCLEOPROTEIN SM"/>
    <property type="match status" value="1"/>
</dbReference>
<evidence type="ECO:0000256" key="5">
    <source>
        <dbReference type="ARBA" id="ARBA00022490"/>
    </source>
</evidence>
<keyword evidence="9" id="KW-0539">Nucleus</keyword>
<dbReference type="InterPro" id="IPR027141">
    <property type="entry name" value="LSm4/Sm_D1/D3"/>
</dbReference>
<evidence type="ECO:0000256" key="2">
    <source>
        <dbReference type="ARBA" id="ARBA00004514"/>
    </source>
</evidence>
<dbReference type="Proteomes" id="UP001562425">
    <property type="component" value="Unassembled WGS sequence"/>
</dbReference>
<dbReference type="SMART" id="SM00651">
    <property type="entry name" value="Sm"/>
    <property type="match status" value="1"/>
</dbReference>
<evidence type="ECO:0000256" key="6">
    <source>
        <dbReference type="ARBA" id="ARBA00022664"/>
    </source>
</evidence>
<dbReference type="EMBL" id="JBEHCU010011282">
    <property type="protein sequence ID" value="KAL1376948.1"/>
    <property type="molecule type" value="Genomic_DNA"/>
</dbReference>
<feature type="region of interest" description="Disordered" evidence="13">
    <location>
        <begin position="105"/>
        <end position="141"/>
    </location>
</feature>
<dbReference type="SUPFAM" id="SSF81383">
    <property type="entry name" value="F-box domain"/>
    <property type="match status" value="1"/>
</dbReference>
<feature type="domain" description="F-box" evidence="14">
    <location>
        <begin position="155"/>
        <end position="204"/>
    </location>
</feature>
<proteinExistence type="inferred from homology"/>
<keyword evidence="10" id="KW-0687">Ribonucleoprotein</keyword>
<dbReference type="PROSITE" id="PS52002">
    <property type="entry name" value="SM"/>
    <property type="match status" value="1"/>
</dbReference>
<evidence type="ECO:0000313" key="17">
    <source>
        <dbReference type="Proteomes" id="UP001562425"/>
    </source>
</evidence>
<dbReference type="Pfam" id="PF01423">
    <property type="entry name" value="LSM"/>
    <property type="match status" value="1"/>
</dbReference>
<dbReference type="SMART" id="SM00256">
    <property type="entry name" value="FBOX"/>
    <property type="match status" value="1"/>
</dbReference>
<dbReference type="CDD" id="cd09917">
    <property type="entry name" value="F-box_SF"/>
    <property type="match status" value="1"/>
</dbReference>
<dbReference type="Gene3D" id="2.30.30.100">
    <property type="match status" value="1"/>
</dbReference>
<dbReference type="GO" id="GO:0005681">
    <property type="term" value="C:spliceosomal complex"/>
    <property type="evidence" value="ECO:0007669"/>
    <property type="project" value="UniProtKB-KW"/>
</dbReference>
<evidence type="ECO:0000259" key="14">
    <source>
        <dbReference type="PROSITE" id="PS50181"/>
    </source>
</evidence>
<evidence type="ECO:0000259" key="15">
    <source>
        <dbReference type="PROSITE" id="PS52002"/>
    </source>
</evidence>
<dbReference type="AlphaFoldDB" id="A0ABD1CKR8"/>
<name>A0ABD1CKR8_CULPP</name>
<evidence type="ECO:0000256" key="7">
    <source>
        <dbReference type="ARBA" id="ARBA00022728"/>
    </source>
</evidence>
<evidence type="ECO:0000256" key="9">
    <source>
        <dbReference type="ARBA" id="ARBA00023242"/>
    </source>
</evidence>
<evidence type="ECO:0000256" key="13">
    <source>
        <dbReference type="SAM" id="MobiDB-lite"/>
    </source>
</evidence>
<dbReference type="InterPro" id="IPR032675">
    <property type="entry name" value="LRR_dom_sf"/>
</dbReference>
<keyword evidence="17" id="KW-1185">Reference proteome</keyword>
<evidence type="ECO:0000256" key="1">
    <source>
        <dbReference type="ARBA" id="ARBA00004123"/>
    </source>
</evidence>
<keyword evidence="5" id="KW-0963">Cytoplasm</keyword>
<reference evidence="16 17" key="1">
    <citation type="submission" date="2024-05" db="EMBL/GenBank/DDBJ databases">
        <title>Culex pipiens pipiens assembly and annotation.</title>
        <authorList>
            <person name="Alout H."/>
            <person name="Durand T."/>
        </authorList>
    </citation>
    <scope>NUCLEOTIDE SEQUENCE [LARGE SCALE GENOMIC DNA]</scope>
    <source>
        <strain evidence="16">HA-2024</strain>
        <tissue evidence="16">Whole body</tissue>
    </source>
</reference>
<dbReference type="InterPro" id="IPR001810">
    <property type="entry name" value="F-box_dom"/>
</dbReference>
<evidence type="ECO:0000256" key="3">
    <source>
        <dbReference type="ARBA" id="ARBA00008146"/>
    </source>
</evidence>
<comment type="similarity">
    <text evidence="3">Belongs to the snRNP core protein family.</text>
</comment>
<keyword evidence="7" id="KW-0747">Spliceosome</keyword>
<dbReference type="InterPro" id="IPR047575">
    <property type="entry name" value="Sm"/>
</dbReference>
<dbReference type="SUPFAM" id="SSF52047">
    <property type="entry name" value="RNI-like"/>
    <property type="match status" value="1"/>
</dbReference>
<evidence type="ECO:0000256" key="10">
    <source>
        <dbReference type="ARBA" id="ARBA00023274"/>
    </source>
</evidence>
<keyword evidence="8" id="KW-0508">mRNA splicing</keyword>
<protein>
    <recommendedName>
        <fullName evidence="4">Small nuclear ribonucleoprotein Sm D3</fullName>
    </recommendedName>
    <alternativeName>
        <fullName evidence="11">snRNP core protein D3</fullName>
    </alternativeName>
</protein>
<dbReference type="Gene3D" id="1.20.1280.50">
    <property type="match status" value="1"/>
</dbReference>
<dbReference type="GO" id="GO:0006397">
    <property type="term" value="P:mRNA processing"/>
    <property type="evidence" value="ECO:0007669"/>
    <property type="project" value="UniProtKB-KW"/>
</dbReference>
<evidence type="ECO:0000256" key="8">
    <source>
        <dbReference type="ARBA" id="ARBA00023187"/>
    </source>
</evidence>
<evidence type="ECO:0000256" key="12">
    <source>
        <dbReference type="ARBA" id="ARBA00058057"/>
    </source>
</evidence>
<dbReference type="Pfam" id="PF00646">
    <property type="entry name" value="F-box"/>
    <property type="match status" value="1"/>
</dbReference>
<dbReference type="InterPro" id="IPR001163">
    <property type="entry name" value="Sm_dom_euk/arc"/>
</dbReference>
<evidence type="ECO:0000256" key="4">
    <source>
        <dbReference type="ARBA" id="ARBA00020160"/>
    </source>
</evidence>
<comment type="subcellular location">
    <subcellularLocation>
        <location evidence="2">Cytoplasm</location>
        <location evidence="2">Cytosol</location>
    </subcellularLocation>
    <subcellularLocation>
        <location evidence="1">Nucleus</location>
    </subcellularLocation>
</comment>
<comment type="function">
    <text evidence="12">Plays a role in pre-mRNA splicing as a core component of the spliceosomal U1, U2, U4 and U5 small nuclear ribonucleoproteins (snRNPs), the building blocks of the spliceosome.</text>
</comment>
<sequence length="528" mass="59005">MSIGVPIKVLHEAEGHIVTCETITGEVYRGKLIEAEDNMNCQMTQLTVTFRDGRTANLENVYIRGSKIRFLILPDMLKNAPMFKKQGAKSGTAGRGKSAILRAQAARGRGRGGGGGGGGDRDRGDRGGGGGGGNRPPGKVASNKVEIIEMEAKPVPSINVLPNEILVMILRRMPFEDRLRMSATCRRLNQLLFTFFDDEVELKLNEDVTYRFPIGKLSDRVYRNIAVVWNKKHKISKWLPIVEGFAHKLDSLNINIVSTERFCLFQWNPPAASMVQLGQILNKLKALKNFAIATTTRTFLAVSEAIYGLTNLEELMVKIYLDCLPFPYSNFNGLSRLPELQTVSISSFEHFYLPDGHSLIPALQVEDLYLDENLDPFDFRLLAQLFPCLKLLDVREIVMTDQKLQAPISAWPNLEVLIVGLCPELLETFKPQILHQLAKLRKLALLDIADDHLLLQSCYWSGPPDSPKANYSLLESVLRIPTLEEIHIDDRGELGLQWTGTIPTAVPSCRLYINGEFVPRAGEQEPKA</sequence>
<keyword evidence="6" id="KW-0507">mRNA processing</keyword>